<keyword evidence="3" id="KW-1003">Cell membrane</keyword>
<evidence type="ECO:0000259" key="9">
    <source>
        <dbReference type="Pfam" id="PF12704"/>
    </source>
</evidence>
<feature type="transmembrane region" description="Helical" evidence="7">
    <location>
        <begin position="347"/>
        <end position="371"/>
    </location>
</feature>
<comment type="similarity">
    <text evidence="2">Belongs to the ABC-4 integral membrane protein family. LolC/E subfamily.</text>
</comment>
<dbReference type="PANTHER" id="PTHR30489:SF0">
    <property type="entry name" value="LIPOPROTEIN-RELEASING SYSTEM TRANSMEMBRANE PROTEIN LOLE"/>
    <property type="match status" value="1"/>
</dbReference>
<name>A0A4Z0V5B8_9BACT</name>
<keyword evidence="4 7" id="KW-0812">Transmembrane</keyword>
<feature type="transmembrane region" description="Helical" evidence="7">
    <location>
        <begin position="391"/>
        <end position="414"/>
    </location>
</feature>
<keyword evidence="11" id="KW-1185">Reference proteome</keyword>
<dbReference type="AlphaFoldDB" id="A0A4Z0V5B8"/>
<dbReference type="Pfam" id="PF12704">
    <property type="entry name" value="MacB_PCD"/>
    <property type="match status" value="1"/>
</dbReference>
<dbReference type="GO" id="GO:0098797">
    <property type="term" value="C:plasma membrane protein complex"/>
    <property type="evidence" value="ECO:0007669"/>
    <property type="project" value="TreeGrafter"/>
</dbReference>
<dbReference type="InterPro" id="IPR003838">
    <property type="entry name" value="ABC3_permease_C"/>
</dbReference>
<evidence type="ECO:0000313" key="10">
    <source>
        <dbReference type="EMBL" id="TGG39424.1"/>
    </source>
</evidence>
<evidence type="ECO:0000259" key="8">
    <source>
        <dbReference type="Pfam" id="PF02687"/>
    </source>
</evidence>
<sequence length="424" mass="45866">MIRSIISRISISSSENNRTDMLALRIALRYLFAKKSHAAVNIISMISMAGIAVAAMAMVCVLSVFNGFTDLASSRLSAIDPEIKVTLPYGAVIADGDSLSGIVASVPGVAAVRQVLEQRALAVSDGDQMPVKVRGIEEGYSDVSTLSELVIDGEMVDSPSMNCALLSVGVAIRTGARPAYESTFFLTVPRRLGRINPAFPMAAFRTDTLVVSGVYQTDQGEYDEDLVFIPLRSARTLFDYSTEATSLDVAVDSGFSIPQVVDGISSRLGDGYIVADRLKQQESSFRMIEIEKWITFLMLLFVLVMASFNILSTMSMLIIEKEDNMRILTSLGASRGMLRRIFLEEGMLIAVMGGIIGVAIGVVLCLLQQHFGLISLGGDPSQMSIDHYPCRLSLTDVLVTSAVVLVIGFFSGMVSSRSLPRLDR</sequence>
<feature type="transmembrane region" description="Helical" evidence="7">
    <location>
        <begin position="293"/>
        <end position="319"/>
    </location>
</feature>
<evidence type="ECO:0000256" key="3">
    <source>
        <dbReference type="ARBA" id="ARBA00022475"/>
    </source>
</evidence>
<protein>
    <submittedName>
        <fullName evidence="10">FtsX-like permease family protein</fullName>
    </submittedName>
</protein>
<gene>
    <name evidence="10" type="ORF">EZ315_01385</name>
</gene>
<comment type="subcellular location">
    <subcellularLocation>
        <location evidence="1">Cell membrane</location>
        <topology evidence="1">Multi-pass membrane protein</topology>
    </subcellularLocation>
</comment>
<dbReference type="Proteomes" id="UP000297635">
    <property type="component" value="Unassembled WGS sequence"/>
</dbReference>
<keyword evidence="5 7" id="KW-1133">Transmembrane helix</keyword>
<evidence type="ECO:0000313" key="11">
    <source>
        <dbReference type="Proteomes" id="UP000297635"/>
    </source>
</evidence>
<evidence type="ECO:0000256" key="7">
    <source>
        <dbReference type="SAM" id="Phobius"/>
    </source>
</evidence>
<dbReference type="PANTHER" id="PTHR30489">
    <property type="entry name" value="LIPOPROTEIN-RELEASING SYSTEM TRANSMEMBRANE PROTEIN LOLE"/>
    <property type="match status" value="1"/>
</dbReference>
<evidence type="ECO:0000256" key="6">
    <source>
        <dbReference type="ARBA" id="ARBA00023136"/>
    </source>
</evidence>
<dbReference type="Pfam" id="PF02687">
    <property type="entry name" value="FtsX"/>
    <property type="match status" value="1"/>
</dbReference>
<dbReference type="GO" id="GO:0044874">
    <property type="term" value="P:lipoprotein localization to outer membrane"/>
    <property type="evidence" value="ECO:0007669"/>
    <property type="project" value="TreeGrafter"/>
</dbReference>
<reference evidence="10 11" key="1">
    <citation type="submission" date="2019-02" db="EMBL/GenBank/DDBJ databases">
        <title>Isolation and identification of novel species under the genus Muribaculum.</title>
        <authorList>
            <person name="Miyake S."/>
            <person name="Ding Y."/>
            <person name="Low A."/>
            <person name="Soh M."/>
            <person name="Seedorf H."/>
        </authorList>
    </citation>
    <scope>NUCLEOTIDE SEQUENCE [LARGE SCALE GENOMIC DNA]</scope>
    <source>
        <strain evidence="10 11">TLL-A3</strain>
    </source>
</reference>
<evidence type="ECO:0000256" key="4">
    <source>
        <dbReference type="ARBA" id="ARBA00022692"/>
    </source>
</evidence>
<feature type="transmembrane region" description="Helical" evidence="7">
    <location>
        <begin position="38"/>
        <end position="65"/>
    </location>
</feature>
<dbReference type="InterPro" id="IPR025857">
    <property type="entry name" value="MacB_PCD"/>
</dbReference>
<organism evidence="10 11">
    <name type="scientific">Duncaniella freteri</name>
    <dbReference type="NCBI Taxonomy" id="2530391"/>
    <lineage>
        <taxon>Bacteria</taxon>
        <taxon>Pseudomonadati</taxon>
        <taxon>Bacteroidota</taxon>
        <taxon>Bacteroidia</taxon>
        <taxon>Bacteroidales</taxon>
        <taxon>Muribaculaceae</taxon>
        <taxon>Duncaniella</taxon>
    </lineage>
</organism>
<feature type="domain" description="ABC3 transporter permease C-terminal" evidence="8">
    <location>
        <begin position="297"/>
        <end position="418"/>
    </location>
</feature>
<dbReference type="EMBL" id="SJSA01000001">
    <property type="protein sequence ID" value="TGG39424.1"/>
    <property type="molecule type" value="Genomic_DNA"/>
</dbReference>
<feature type="domain" description="MacB-like periplasmic core" evidence="9">
    <location>
        <begin position="44"/>
        <end position="264"/>
    </location>
</feature>
<evidence type="ECO:0000256" key="5">
    <source>
        <dbReference type="ARBA" id="ARBA00022989"/>
    </source>
</evidence>
<evidence type="ECO:0000256" key="1">
    <source>
        <dbReference type="ARBA" id="ARBA00004651"/>
    </source>
</evidence>
<comment type="caution">
    <text evidence="10">The sequence shown here is derived from an EMBL/GenBank/DDBJ whole genome shotgun (WGS) entry which is preliminary data.</text>
</comment>
<proteinExistence type="inferred from homology"/>
<keyword evidence="6 7" id="KW-0472">Membrane</keyword>
<evidence type="ECO:0000256" key="2">
    <source>
        <dbReference type="ARBA" id="ARBA00005236"/>
    </source>
</evidence>
<dbReference type="InterPro" id="IPR051447">
    <property type="entry name" value="Lipoprotein-release_system"/>
</dbReference>
<accession>A0A4Z0V5B8</accession>